<accession>A0A0E9WPV4</accession>
<reference evidence="1" key="2">
    <citation type="journal article" date="2015" name="Fish Shellfish Immunol.">
        <title>Early steps in the European eel (Anguilla anguilla)-Vibrio vulnificus interaction in the gills: Role of the RtxA13 toxin.</title>
        <authorList>
            <person name="Callol A."/>
            <person name="Pajuelo D."/>
            <person name="Ebbesson L."/>
            <person name="Teles M."/>
            <person name="MacKenzie S."/>
            <person name="Amaro C."/>
        </authorList>
    </citation>
    <scope>NUCLEOTIDE SEQUENCE</scope>
</reference>
<name>A0A0E9WPV4_ANGAN</name>
<reference evidence="1" key="1">
    <citation type="submission" date="2014-11" db="EMBL/GenBank/DDBJ databases">
        <authorList>
            <person name="Amaro Gonzalez C."/>
        </authorList>
    </citation>
    <scope>NUCLEOTIDE SEQUENCE</scope>
</reference>
<organism evidence="1">
    <name type="scientific">Anguilla anguilla</name>
    <name type="common">European freshwater eel</name>
    <name type="synonym">Muraena anguilla</name>
    <dbReference type="NCBI Taxonomy" id="7936"/>
    <lineage>
        <taxon>Eukaryota</taxon>
        <taxon>Metazoa</taxon>
        <taxon>Chordata</taxon>
        <taxon>Craniata</taxon>
        <taxon>Vertebrata</taxon>
        <taxon>Euteleostomi</taxon>
        <taxon>Actinopterygii</taxon>
        <taxon>Neopterygii</taxon>
        <taxon>Teleostei</taxon>
        <taxon>Anguilliformes</taxon>
        <taxon>Anguillidae</taxon>
        <taxon>Anguilla</taxon>
    </lineage>
</organism>
<sequence length="54" mass="6469">MLSQTELSVSPVQIDVIKNMGFCYSFWLHMYSIYSHIYQRENQFPKGIPEVYSY</sequence>
<evidence type="ECO:0000313" key="1">
    <source>
        <dbReference type="EMBL" id="JAH92387.1"/>
    </source>
</evidence>
<dbReference type="AlphaFoldDB" id="A0A0E9WPV4"/>
<dbReference type="EMBL" id="GBXM01016190">
    <property type="protein sequence ID" value="JAH92387.1"/>
    <property type="molecule type" value="Transcribed_RNA"/>
</dbReference>
<proteinExistence type="predicted"/>
<protein>
    <submittedName>
        <fullName evidence="1">Uncharacterized protein</fullName>
    </submittedName>
</protein>